<keyword evidence="1" id="KW-0812">Transmembrane</keyword>
<feature type="transmembrane region" description="Helical" evidence="1">
    <location>
        <begin position="150"/>
        <end position="170"/>
    </location>
</feature>
<keyword evidence="3" id="KW-1185">Reference proteome</keyword>
<name>A0ABS3JAJ3_9BACT</name>
<organism evidence="2 3">
    <name type="scientific">Fibrella forsythiae</name>
    <dbReference type="NCBI Taxonomy" id="2817061"/>
    <lineage>
        <taxon>Bacteria</taxon>
        <taxon>Pseudomonadati</taxon>
        <taxon>Bacteroidota</taxon>
        <taxon>Cytophagia</taxon>
        <taxon>Cytophagales</taxon>
        <taxon>Spirosomataceae</taxon>
        <taxon>Fibrella</taxon>
    </lineage>
</organism>
<evidence type="ECO:0000313" key="2">
    <source>
        <dbReference type="EMBL" id="MBO0947006.1"/>
    </source>
</evidence>
<evidence type="ECO:0000256" key="1">
    <source>
        <dbReference type="SAM" id="Phobius"/>
    </source>
</evidence>
<protein>
    <recommendedName>
        <fullName evidence="4">S-layer family duplication domain-containing protein</fullName>
    </recommendedName>
</protein>
<gene>
    <name evidence="2" type="ORF">J2I46_00315</name>
</gene>
<comment type="caution">
    <text evidence="2">The sequence shown here is derived from an EMBL/GenBank/DDBJ whole genome shotgun (WGS) entry which is preliminary data.</text>
</comment>
<proteinExistence type="predicted"/>
<evidence type="ECO:0000313" key="3">
    <source>
        <dbReference type="Proteomes" id="UP000664628"/>
    </source>
</evidence>
<dbReference type="RefSeq" id="WP_207326933.1">
    <property type="nucleotide sequence ID" value="NZ_JAFMYW010000001.1"/>
</dbReference>
<dbReference type="Proteomes" id="UP000664628">
    <property type="component" value="Unassembled WGS sequence"/>
</dbReference>
<keyword evidence="1" id="KW-0472">Membrane</keyword>
<keyword evidence="1" id="KW-1133">Transmembrane helix</keyword>
<sequence>MFKNGQIIGKLDSPYQCGGSIFTAPSLCIEHYEYRVRKVGKYLILTWTTDRPGQLKDKGEMVLDAAFRKNNPNIYPEFAQSQLFQTLASDETLKSLNLYGQEIPLSSEYTRDNESILVATDINTTPLTPGNPNNPTAGDGTTTGLTLDQLLPYLAGAVVLIGLTLIVVLVKRR</sequence>
<reference evidence="2 3" key="1">
    <citation type="submission" date="2021-03" db="EMBL/GenBank/DDBJ databases">
        <title>Fibrella sp. HMF5405 genome sequencing and assembly.</title>
        <authorList>
            <person name="Kang H."/>
            <person name="Kim H."/>
            <person name="Bae S."/>
            <person name="Joh K."/>
        </authorList>
    </citation>
    <scope>NUCLEOTIDE SEQUENCE [LARGE SCALE GENOMIC DNA]</scope>
    <source>
        <strain evidence="2 3">HMF5405</strain>
    </source>
</reference>
<accession>A0ABS3JAJ3</accession>
<evidence type="ECO:0008006" key="4">
    <source>
        <dbReference type="Google" id="ProtNLM"/>
    </source>
</evidence>
<dbReference type="EMBL" id="JAFMYW010000001">
    <property type="protein sequence ID" value="MBO0947006.1"/>
    <property type="molecule type" value="Genomic_DNA"/>
</dbReference>